<evidence type="ECO:0000256" key="6">
    <source>
        <dbReference type="HAMAP-Rule" id="MF_01369"/>
    </source>
</evidence>
<dbReference type="Gene3D" id="3.30.70.330">
    <property type="match status" value="1"/>
</dbReference>
<evidence type="ECO:0000256" key="5">
    <source>
        <dbReference type="ARBA" id="ARBA00023274"/>
    </source>
</evidence>
<keyword evidence="5 6" id="KW-0687">Ribonucleoprotein</keyword>
<dbReference type="EMBL" id="SRMQ01000002">
    <property type="protein sequence ID" value="TGJ77349.1"/>
    <property type="molecule type" value="Genomic_DNA"/>
</dbReference>
<evidence type="ECO:0000313" key="9">
    <source>
        <dbReference type="Proteomes" id="UP000297714"/>
    </source>
</evidence>
<evidence type="ECO:0000256" key="1">
    <source>
        <dbReference type="ARBA" id="ARBA00006700"/>
    </source>
</evidence>
<proteinExistence type="inferred from homology"/>
<dbReference type="Proteomes" id="UP000297714">
    <property type="component" value="Unassembled WGS sequence"/>
</dbReference>
<dbReference type="GO" id="GO:0003735">
    <property type="term" value="F:structural constituent of ribosome"/>
    <property type="evidence" value="ECO:0007669"/>
    <property type="project" value="InterPro"/>
</dbReference>
<comment type="caution">
    <text evidence="8">The sequence shown here is derived from an EMBL/GenBank/DDBJ whole genome shotgun (WGS) entry which is preliminary data.</text>
</comment>
<keyword evidence="3 6" id="KW-0694">RNA-binding</keyword>
<organism evidence="8 9">
    <name type="scientific">Caproiciproducens galactitolivorans</name>
    <dbReference type="NCBI Taxonomy" id="642589"/>
    <lineage>
        <taxon>Bacteria</taxon>
        <taxon>Bacillati</taxon>
        <taxon>Bacillota</taxon>
        <taxon>Clostridia</taxon>
        <taxon>Eubacteriales</taxon>
        <taxon>Acutalibacteraceae</taxon>
        <taxon>Caproiciproducens</taxon>
    </lineage>
</organism>
<evidence type="ECO:0000256" key="3">
    <source>
        <dbReference type="ARBA" id="ARBA00022884"/>
    </source>
</evidence>
<reference evidence="8 9" key="1">
    <citation type="submission" date="2019-04" db="EMBL/GenBank/DDBJ databases">
        <authorList>
            <person name="Poehlein A."/>
            <person name="Bengelsdorf F.R."/>
            <person name="Duerre P."/>
            <person name="Daniel R."/>
        </authorList>
    </citation>
    <scope>NUCLEOTIDE SEQUENCE [LARGE SCALE GENOMIC DNA]</scope>
    <source>
        <strain evidence="8 9">BS-1</strain>
    </source>
</reference>
<comment type="similarity">
    <text evidence="1 6 7">Belongs to the universal ribosomal protein uL23 family.</text>
</comment>
<evidence type="ECO:0000313" key="8">
    <source>
        <dbReference type="EMBL" id="TGJ77349.1"/>
    </source>
</evidence>
<dbReference type="PANTHER" id="PTHR11620">
    <property type="entry name" value="60S RIBOSOMAL PROTEIN L23A"/>
    <property type="match status" value="1"/>
</dbReference>
<dbReference type="GO" id="GO:0006412">
    <property type="term" value="P:translation"/>
    <property type="evidence" value="ECO:0007669"/>
    <property type="project" value="UniProtKB-UniRule"/>
</dbReference>
<dbReference type="Pfam" id="PF00276">
    <property type="entry name" value="Ribosomal_L23"/>
    <property type="match status" value="1"/>
</dbReference>
<dbReference type="FunFam" id="3.30.70.330:FF:000001">
    <property type="entry name" value="50S ribosomal protein L23"/>
    <property type="match status" value="1"/>
</dbReference>
<dbReference type="NCBIfam" id="NF004363">
    <property type="entry name" value="PRK05738.2-4"/>
    <property type="match status" value="1"/>
</dbReference>
<dbReference type="AlphaFoldDB" id="A0A4Z0Y0D4"/>
<evidence type="ECO:0000256" key="4">
    <source>
        <dbReference type="ARBA" id="ARBA00022980"/>
    </source>
</evidence>
<evidence type="ECO:0000256" key="2">
    <source>
        <dbReference type="ARBA" id="ARBA00022730"/>
    </source>
</evidence>
<gene>
    <name evidence="6 8" type="primary">rplW</name>
    <name evidence="8" type="ORF">CAGA_07190</name>
</gene>
<dbReference type="GO" id="GO:1990904">
    <property type="term" value="C:ribonucleoprotein complex"/>
    <property type="evidence" value="ECO:0007669"/>
    <property type="project" value="UniProtKB-KW"/>
</dbReference>
<dbReference type="InterPro" id="IPR012678">
    <property type="entry name" value="Ribosomal_uL23/eL15/eS24_sf"/>
</dbReference>
<keyword evidence="2 6" id="KW-0699">rRNA-binding</keyword>
<dbReference type="HAMAP" id="MF_01369_B">
    <property type="entry name" value="Ribosomal_uL23_B"/>
    <property type="match status" value="1"/>
</dbReference>
<comment type="subunit">
    <text evidence="6">Part of the 50S ribosomal subunit. Contacts protein L29, and trigger factor when it is bound to the ribosome.</text>
</comment>
<sequence>MTAQDIVIRPIITEKSMAGIGMKKYTFEVAKDATKIDIARAVESLFGVKVRKVNTLHVRGHLRRQGRNEGYTPSWKKAVVTLTEDSKTIEFFEGMM</sequence>
<dbReference type="InterPro" id="IPR013025">
    <property type="entry name" value="Ribosomal_uL23-like"/>
</dbReference>
<dbReference type="GO" id="GO:0005840">
    <property type="term" value="C:ribosome"/>
    <property type="evidence" value="ECO:0007669"/>
    <property type="project" value="UniProtKB-KW"/>
</dbReference>
<evidence type="ECO:0000256" key="7">
    <source>
        <dbReference type="RuleBase" id="RU003934"/>
    </source>
</evidence>
<dbReference type="RefSeq" id="WP_135657781.1">
    <property type="nucleotide sequence ID" value="NZ_JAJUFJ010000002.1"/>
</dbReference>
<name>A0A4Z0Y0D4_9FIRM</name>
<dbReference type="OrthoDB" id="9793353at2"/>
<comment type="function">
    <text evidence="6">One of the early assembly proteins it binds 23S rRNA. One of the proteins that surrounds the polypeptide exit tunnel on the outside of the ribosome. Forms the main docking site for trigger factor binding to the ribosome.</text>
</comment>
<keyword evidence="9" id="KW-1185">Reference proteome</keyword>
<protein>
    <recommendedName>
        <fullName evidence="6">Large ribosomal subunit protein uL23</fullName>
    </recommendedName>
</protein>
<dbReference type="InterPro" id="IPR001014">
    <property type="entry name" value="Ribosomal_uL23_CS"/>
</dbReference>
<dbReference type="GO" id="GO:0019843">
    <property type="term" value="F:rRNA binding"/>
    <property type="evidence" value="ECO:0007669"/>
    <property type="project" value="UniProtKB-UniRule"/>
</dbReference>
<dbReference type="SUPFAM" id="SSF54189">
    <property type="entry name" value="Ribosomal proteins S24e, L23 and L15e"/>
    <property type="match status" value="1"/>
</dbReference>
<dbReference type="InterPro" id="IPR012677">
    <property type="entry name" value="Nucleotide-bd_a/b_plait_sf"/>
</dbReference>
<accession>A0A4Z0Y0D4</accession>
<dbReference type="PROSITE" id="PS00050">
    <property type="entry name" value="RIBOSOMAL_L23"/>
    <property type="match status" value="1"/>
</dbReference>
<keyword evidence="4 6" id="KW-0689">Ribosomal protein</keyword>